<proteinExistence type="predicted"/>
<dbReference type="InParanoid" id="A0A0V0QDJ4"/>
<sequence length="160" mass="18005">MANLAYNYANSDVPVVCILELTRVANHLKNSFPVDLDNLTVEKVENFLEGVVTDWQGIQKKCNNRGFELLKFIIENIGNKECAQSWFSVVGEMQIMIDDMTEGKGPLILLQQTQKIISSMQNALDVCQVQGAYAEMEQTLSLLGLDIKMVENLLKNHNLI</sequence>
<keyword evidence="2" id="KW-1185">Reference proteome</keyword>
<comment type="caution">
    <text evidence="1">The sequence shown here is derived from an EMBL/GenBank/DDBJ whole genome shotgun (WGS) entry which is preliminary data.</text>
</comment>
<evidence type="ECO:0000313" key="1">
    <source>
        <dbReference type="EMBL" id="KRX00165.1"/>
    </source>
</evidence>
<name>A0A0V0QDJ4_PSEPJ</name>
<dbReference type="EMBL" id="LDAU01000194">
    <property type="protein sequence ID" value="KRX00165.1"/>
    <property type="molecule type" value="Genomic_DNA"/>
</dbReference>
<organism evidence="1 2">
    <name type="scientific">Pseudocohnilembus persalinus</name>
    <name type="common">Ciliate</name>
    <dbReference type="NCBI Taxonomy" id="266149"/>
    <lineage>
        <taxon>Eukaryota</taxon>
        <taxon>Sar</taxon>
        <taxon>Alveolata</taxon>
        <taxon>Ciliophora</taxon>
        <taxon>Intramacronucleata</taxon>
        <taxon>Oligohymenophorea</taxon>
        <taxon>Scuticociliatia</taxon>
        <taxon>Philasterida</taxon>
        <taxon>Pseudocohnilembidae</taxon>
        <taxon>Pseudocohnilembus</taxon>
    </lineage>
</organism>
<dbReference type="Proteomes" id="UP000054937">
    <property type="component" value="Unassembled WGS sequence"/>
</dbReference>
<dbReference type="AlphaFoldDB" id="A0A0V0QDJ4"/>
<protein>
    <submittedName>
        <fullName evidence="1">Uncharacterized protein</fullName>
    </submittedName>
</protein>
<reference evidence="1 2" key="1">
    <citation type="journal article" date="2015" name="Sci. Rep.">
        <title>Genome of the facultative scuticociliatosis pathogen Pseudocohnilembus persalinus provides insight into its virulence through horizontal gene transfer.</title>
        <authorList>
            <person name="Xiong J."/>
            <person name="Wang G."/>
            <person name="Cheng J."/>
            <person name="Tian M."/>
            <person name="Pan X."/>
            <person name="Warren A."/>
            <person name="Jiang C."/>
            <person name="Yuan D."/>
            <person name="Miao W."/>
        </authorList>
    </citation>
    <scope>NUCLEOTIDE SEQUENCE [LARGE SCALE GENOMIC DNA]</scope>
    <source>
        <strain evidence="1">36N120E</strain>
    </source>
</reference>
<accession>A0A0V0QDJ4</accession>
<gene>
    <name evidence="1" type="ORF">PPERSA_10664</name>
</gene>
<evidence type="ECO:0000313" key="2">
    <source>
        <dbReference type="Proteomes" id="UP000054937"/>
    </source>
</evidence>